<gene>
    <name evidence="5" type="primary">LOC115881084</name>
</gene>
<dbReference type="Gene3D" id="3.40.50.300">
    <property type="entry name" value="P-loop containing nucleotide triphosphate hydrolases"/>
    <property type="match status" value="1"/>
</dbReference>
<protein>
    <submittedName>
        <fullName evidence="5">Sperm flagellar protein 2-like isoform X1</fullName>
    </submittedName>
</protein>
<dbReference type="PANTHER" id="PTHR14919">
    <property type="entry name" value="KPL2-RELATED"/>
    <property type="match status" value="1"/>
</dbReference>
<sequence>MSELVARWIQERLGLIIDMEPESFALKMANGRYLAEILFSYSYIVPEQLELISKNCNYIMDSYKNFTYIGQWLKTLNIVLEDDDIYEIVHGLGTTSLHLFYQVYLEFQDKSKLDIVMANEIRAQLSIVHTRFDVTKMPGKKPDEETAALDTKLIPLGDRRAYRWYKSRMDSIHSRCKEMRNEYIHNMKNFRKSDAVFDINGDMSEFVMPTNLTPSPSKQGSSEKMDDDDFSVDERTYEDLVKSQKDAEQIMPIKPDVKKAKKIVKNIRERKRNKAISALFRNELHMEILGQFEMKINEGKAKSEDKVMTDILLHQSNYEKLVMSKMGQVKIQKEFMLENKFIQGENLHKLKDREFVNAMMMKNKDLKENKTIYYLEKDRYLELHRRIWNERLRLRHEREKRICSEAFRDISDIAVKIAEHKKKFGRDLDLREMGELRKVFVSCQPVFDVTEPGTQIIASRESFEDVEEIVTKEIDKQDAIDAEEFNDYVDYLWPWELKNVTITEENLDKISRGLNVLGHIIHQVLLAKHPLPPLPERPQFPDVDIRVCINGLNDMNSLPVLRNLLAHKKIEVVEMTQATTYCIEAFHEENRREYDVDVVPTKEKRKDVAPKVKEKGKKSKSKGKSLKSNDIDLQDDVEPVKTYENKNIQTPIVFPCEEIILSTQAALGKTAEELLNAGQPLTDFLLTAMLVEYLKSLQPEMKGWVLINYPTNFEQAAILEEAFTGERILNMEEYVETKSISELVDTKSEMDKDISSLLSEGSCRRHSTLMPEPYKPVPVIVYDTILTAYIKLKPLTDGVSGGESNLPPVFEESGANPNPLDKYYSDTGVNYSMYYKDFDFATIKYLGKLIIGDYSLPLKSSMELFGDAQTRDVQGEATRSVKSAKKGEKLKRPKVRSPIDKESIMSDNTEMESKRTKSEKKDKKSKIKALIVHEDKSVQVPEVDEEIEDILEGEPSQVRVPLVGEPDWQYVIVPVPEDYMIPLASIWESAEEIYTNDLKQLLFMKRTKMNLLAPFTNRVKETMQKFIDRPDCKGQYLAKFQQAFNAFDMDFRKDDEFKAEMHCRIADFKEKLTELCDEKMLISESGRCGIINANWAPKEIAALLNDFINMLQIEIDRYVQSVWLADNYFSGVFTNTPNATDIAEDNLPKIHSIDPRVVNDLFQIRDSEIDLSYFDTVLRDLIRKAHEFVKKNTAASQATQEKIRSSSVDGANKSKSKGGSTKSKASHEEKNAQDLQQDVVKERTPELLTEWQCAVEGETLRVLLRLDLIKHVALETIGEFVRYVCETFHSVFDEINARYRKEVESIESACRLFQTAVEKERSLQKELTFEGSAFHINSEVNLFENPPIVPDLPKEVVEKGAFTVSQLSNLVKILTDLCPSGYIPKTSFLYILQDIIVDESAAPPLWRRLDSKNLRHLIDFLFDDLEYLYWRDFIVYNLRVAFPDEKELLLIRKRLKECDPDNIEAIHDYQFFGTKLWFELVVNVKDQTKIKDVKELLFKMYSVDKDWVNYTALLLDFCKDESPLIGFAKALELSLGKKVCWDKDTGNAFTEQFMKNMDEHEQHVRLKQEEKEEYFKAVRQELNKLVDRVINSSDGVVITEINEESAEPRTKRPNRPKSEVSEVNKTPLSSTKDEVRFYDTDTDQPNDNQTSPDLHNQVDTEASDFTQIAFFLPLDVLITVITTALPWHCKVQYYEELSLWEQAAKLHAHSADPNFNGSVLTHNFLNSNEFLKLLGQTSKFTIKDPVRKIKEIFDECIE</sequence>
<feature type="region of interest" description="Disordered" evidence="1">
    <location>
        <begin position="1602"/>
        <end position="1656"/>
    </location>
</feature>
<dbReference type="PANTHER" id="PTHR14919:SF0">
    <property type="entry name" value="SPERM FLAGELLAR PROTEIN 2"/>
    <property type="match status" value="1"/>
</dbReference>
<evidence type="ECO:0000313" key="4">
    <source>
        <dbReference type="Proteomes" id="UP000504635"/>
    </source>
</evidence>
<feature type="region of interest" description="Disordered" evidence="1">
    <location>
        <begin position="1199"/>
        <end position="1238"/>
    </location>
</feature>
<dbReference type="Proteomes" id="UP000504635">
    <property type="component" value="Unplaced"/>
</dbReference>
<feature type="compositionally biased region" description="Basic and acidic residues" evidence="1">
    <location>
        <begin position="911"/>
        <end position="921"/>
    </location>
</feature>
<feature type="region of interest" description="Disordered" evidence="1">
    <location>
        <begin position="872"/>
        <end position="921"/>
    </location>
</feature>
<dbReference type="KEGG" id="soy:115881084"/>
<dbReference type="GeneID" id="115881084"/>
<proteinExistence type="predicted"/>
<dbReference type="InterPro" id="IPR027417">
    <property type="entry name" value="P-loop_NTPase"/>
</dbReference>
<feature type="domain" description="SPEF2 C-terminal" evidence="3">
    <location>
        <begin position="1362"/>
        <end position="1541"/>
    </location>
</feature>
<dbReference type="InterPro" id="IPR056199">
    <property type="entry name" value="SPEF2_C"/>
</dbReference>
<dbReference type="OrthoDB" id="62528at2759"/>
<dbReference type="InterPro" id="IPR052634">
    <property type="entry name" value="Sperm_flagellar-bone_growth"/>
</dbReference>
<feature type="region of interest" description="Disordered" evidence="1">
    <location>
        <begin position="605"/>
        <end position="631"/>
    </location>
</feature>
<accession>A0A6J2XU42</accession>
<evidence type="ECO:0000313" key="5">
    <source>
        <dbReference type="RefSeq" id="XP_030754305.1"/>
    </source>
</evidence>
<keyword evidence="4" id="KW-1185">Reference proteome</keyword>
<organism evidence="4 5">
    <name type="scientific">Sitophilus oryzae</name>
    <name type="common">Rice weevil</name>
    <name type="synonym">Curculio oryzae</name>
    <dbReference type="NCBI Taxonomy" id="7048"/>
    <lineage>
        <taxon>Eukaryota</taxon>
        <taxon>Metazoa</taxon>
        <taxon>Ecdysozoa</taxon>
        <taxon>Arthropoda</taxon>
        <taxon>Hexapoda</taxon>
        <taxon>Insecta</taxon>
        <taxon>Pterygota</taxon>
        <taxon>Neoptera</taxon>
        <taxon>Endopterygota</taxon>
        <taxon>Coleoptera</taxon>
        <taxon>Polyphaga</taxon>
        <taxon>Cucujiformia</taxon>
        <taxon>Curculionidae</taxon>
        <taxon>Dryophthorinae</taxon>
        <taxon>Sitophilus</taxon>
    </lineage>
</organism>
<feature type="compositionally biased region" description="Basic and acidic residues" evidence="1">
    <location>
        <begin position="1606"/>
        <end position="1622"/>
    </location>
</feature>
<name>A0A6J2XU42_SITOR</name>
<reference evidence="5" key="1">
    <citation type="submission" date="2025-08" db="UniProtKB">
        <authorList>
            <consortium name="RefSeq"/>
        </authorList>
    </citation>
    <scope>IDENTIFICATION</scope>
    <source>
        <tissue evidence="5">Gonads</tissue>
    </source>
</reference>
<feature type="domain" description="CPC1/SPEF2" evidence="2">
    <location>
        <begin position="312"/>
        <end position="445"/>
    </location>
</feature>
<evidence type="ECO:0000259" key="3">
    <source>
        <dbReference type="Pfam" id="PF24082"/>
    </source>
</evidence>
<evidence type="ECO:0000259" key="2">
    <source>
        <dbReference type="Pfam" id="PF22946"/>
    </source>
</evidence>
<dbReference type="InParanoid" id="A0A6J2XU42"/>
<dbReference type="Pfam" id="PF22946">
    <property type="entry name" value="SPEF2_D5"/>
    <property type="match status" value="1"/>
</dbReference>
<dbReference type="InterPro" id="IPR054517">
    <property type="entry name" value="SPEF2_D5"/>
</dbReference>
<dbReference type="Pfam" id="PF24082">
    <property type="entry name" value="SPEF2_C"/>
    <property type="match status" value="1"/>
</dbReference>
<evidence type="ECO:0000256" key="1">
    <source>
        <dbReference type="SAM" id="MobiDB-lite"/>
    </source>
</evidence>
<feature type="compositionally biased region" description="Basic residues" evidence="1">
    <location>
        <begin position="882"/>
        <end position="895"/>
    </location>
</feature>
<dbReference type="RefSeq" id="XP_030754305.1">
    <property type="nucleotide sequence ID" value="XM_030898445.1"/>
</dbReference>
<feature type="compositionally biased region" description="Basic residues" evidence="1">
    <location>
        <begin position="614"/>
        <end position="625"/>
    </location>
</feature>
<feature type="compositionally biased region" description="Polar residues" evidence="1">
    <location>
        <begin position="1199"/>
        <end position="1209"/>
    </location>
</feature>